<keyword evidence="2" id="KW-0732">Signal</keyword>
<proteinExistence type="predicted"/>
<comment type="caution">
    <text evidence="3">The sequence shown here is derived from an EMBL/GenBank/DDBJ whole genome shotgun (WGS) entry which is preliminary data.</text>
</comment>
<organism evidence="3 4">
    <name type="scientific">Sorangium cellulosum</name>
    <name type="common">Polyangium cellulosum</name>
    <dbReference type="NCBI Taxonomy" id="56"/>
    <lineage>
        <taxon>Bacteria</taxon>
        <taxon>Pseudomonadati</taxon>
        <taxon>Myxococcota</taxon>
        <taxon>Polyangia</taxon>
        <taxon>Polyangiales</taxon>
        <taxon>Polyangiaceae</taxon>
        <taxon>Sorangium</taxon>
    </lineage>
</organism>
<feature type="chain" id="PRO_5007569600" description="Secreted protein" evidence="2">
    <location>
        <begin position="24"/>
        <end position="149"/>
    </location>
</feature>
<evidence type="ECO:0000256" key="1">
    <source>
        <dbReference type="SAM" id="MobiDB-lite"/>
    </source>
</evidence>
<name>A0A150THR7_SORCE</name>
<protein>
    <recommendedName>
        <fullName evidence="5">Secreted protein</fullName>
    </recommendedName>
</protein>
<evidence type="ECO:0008006" key="5">
    <source>
        <dbReference type="Google" id="ProtNLM"/>
    </source>
</evidence>
<feature type="region of interest" description="Disordered" evidence="1">
    <location>
        <begin position="69"/>
        <end position="88"/>
    </location>
</feature>
<dbReference type="EMBL" id="JEME01002476">
    <property type="protein sequence ID" value="KYG04176.1"/>
    <property type="molecule type" value="Genomic_DNA"/>
</dbReference>
<dbReference type="Proteomes" id="UP000075502">
    <property type="component" value="Unassembled WGS sequence"/>
</dbReference>
<gene>
    <name evidence="3" type="ORF">BE21_04090</name>
</gene>
<evidence type="ECO:0000313" key="3">
    <source>
        <dbReference type="EMBL" id="KYG04176.1"/>
    </source>
</evidence>
<sequence>MRSSHPGKASWLIVMLLAPRAIAAAEPDPAGVERPDVAQFAQVCIMNTTGVQVQYELQWGGGPWESFSLSPAPSAREASSRTHYDRVSGSAAAREVRVRFDADMTDGKRTFEYRLYTKVAAEPRCEVARRYRFERDGSSSRYIDLRSVD</sequence>
<feature type="signal peptide" evidence="2">
    <location>
        <begin position="1"/>
        <end position="23"/>
    </location>
</feature>
<reference evidence="3 4" key="1">
    <citation type="submission" date="2014-02" db="EMBL/GenBank/DDBJ databases">
        <title>The small core and large imbalanced accessory genome model reveals a collaborative survival strategy of Sorangium cellulosum strains in nature.</title>
        <authorList>
            <person name="Han K."/>
            <person name="Peng R."/>
            <person name="Blom J."/>
            <person name="Li Y.-Z."/>
        </authorList>
    </citation>
    <scope>NUCLEOTIDE SEQUENCE [LARGE SCALE GENOMIC DNA]</scope>
    <source>
        <strain evidence="3 4">So0007-03</strain>
    </source>
</reference>
<evidence type="ECO:0000256" key="2">
    <source>
        <dbReference type="SAM" id="SignalP"/>
    </source>
</evidence>
<evidence type="ECO:0000313" key="4">
    <source>
        <dbReference type="Proteomes" id="UP000075502"/>
    </source>
</evidence>
<accession>A0A150THR7</accession>
<dbReference type="AlphaFoldDB" id="A0A150THR7"/>